<dbReference type="Pfam" id="PF05593">
    <property type="entry name" value="RHS_repeat"/>
    <property type="match status" value="1"/>
</dbReference>
<sequence>MPSEDAEGNITRREWNNAGLLSAVIHPDGSRESLVWNERGQLTGWRDPLESEVSWAYNALGLPVSLTDRIGRVPPVALRPAR</sequence>
<evidence type="ECO:0000313" key="2">
    <source>
        <dbReference type="Proteomes" id="UP000255106"/>
    </source>
</evidence>
<reference evidence="1 2" key="1">
    <citation type="submission" date="2018-06" db="EMBL/GenBank/DDBJ databases">
        <authorList>
            <consortium name="Pathogen Informatics"/>
            <person name="Doyle S."/>
        </authorList>
    </citation>
    <scope>NUCLEOTIDE SEQUENCE [LARGE SCALE GENOMIC DNA]</scope>
    <source>
        <strain evidence="1 2">NCTC10005</strain>
    </source>
</reference>
<gene>
    <name evidence="1" type="ORF">NCTC10005_06295</name>
</gene>
<dbReference type="NCBIfam" id="TIGR01643">
    <property type="entry name" value="YD_repeat_2x"/>
    <property type="match status" value="2"/>
</dbReference>
<evidence type="ECO:0000313" key="1">
    <source>
        <dbReference type="EMBL" id="STQ13472.1"/>
    </source>
</evidence>
<organism evidence="1 2">
    <name type="scientific">Enterobacter cloacae</name>
    <dbReference type="NCBI Taxonomy" id="550"/>
    <lineage>
        <taxon>Bacteria</taxon>
        <taxon>Pseudomonadati</taxon>
        <taxon>Pseudomonadota</taxon>
        <taxon>Gammaproteobacteria</taxon>
        <taxon>Enterobacterales</taxon>
        <taxon>Enterobacteriaceae</taxon>
        <taxon>Enterobacter</taxon>
        <taxon>Enterobacter cloacae complex</taxon>
    </lineage>
</organism>
<protein>
    <submittedName>
        <fullName evidence="1">Rhs family protein</fullName>
    </submittedName>
</protein>
<accession>A0A377M560</accession>
<dbReference type="AlphaFoldDB" id="A0A377M560"/>
<dbReference type="Gene3D" id="2.180.10.10">
    <property type="entry name" value="RHS repeat-associated core"/>
    <property type="match status" value="1"/>
</dbReference>
<dbReference type="InterPro" id="IPR006530">
    <property type="entry name" value="YD"/>
</dbReference>
<dbReference type="InterPro" id="IPR031325">
    <property type="entry name" value="RHS_repeat"/>
</dbReference>
<proteinExistence type="predicted"/>
<dbReference type="EMBL" id="UGJB01000004">
    <property type="protein sequence ID" value="STQ13472.1"/>
    <property type="molecule type" value="Genomic_DNA"/>
</dbReference>
<name>A0A377M560_ENTCL</name>
<dbReference type="Proteomes" id="UP000255106">
    <property type="component" value="Unassembled WGS sequence"/>
</dbReference>